<dbReference type="SUPFAM" id="SSF54211">
    <property type="entry name" value="Ribosomal protein S5 domain 2-like"/>
    <property type="match status" value="1"/>
</dbReference>
<evidence type="ECO:0000313" key="5">
    <source>
        <dbReference type="EMBL" id="CAI8011036.1"/>
    </source>
</evidence>
<keyword evidence="6" id="KW-1185">Reference proteome</keyword>
<organism evidence="5 6">
    <name type="scientific">Geodia barretti</name>
    <name type="common">Barrett's horny sponge</name>
    <dbReference type="NCBI Taxonomy" id="519541"/>
    <lineage>
        <taxon>Eukaryota</taxon>
        <taxon>Metazoa</taxon>
        <taxon>Porifera</taxon>
        <taxon>Demospongiae</taxon>
        <taxon>Heteroscleromorpha</taxon>
        <taxon>Tetractinellida</taxon>
        <taxon>Astrophorina</taxon>
        <taxon>Geodiidae</taxon>
        <taxon>Geodia</taxon>
    </lineage>
</organism>
<dbReference type="GO" id="GO:0006412">
    <property type="term" value="P:translation"/>
    <property type="evidence" value="ECO:0007669"/>
    <property type="project" value="InterPro"/>
</dbReference>
<dbReference type="GO" id="GO:0003723">
    <property type="term" value="F:RNA binding"/>
    <property type="evidence" value="ECO:0007669"/>
    <property type="project" value="TreeGrafter"/>
</dbReference>
<dbReference type="Pfam" id="PF00380">
    <property type="entry name" value="Ribosomal_S9"/>
    <property type="match status" value="1"/>
</dbReference>
<dbReference type="AlphaFoldDB" id="A0AA35WBE7"/>
<dbReference type="GO" id="GO:0003735">
    <property type="term" value="F:structural constituent of ribosome"/>
    <property type="evidence" value="ECO:0007669"/>
    <property type="project" value="InterPro"/>
</dbReference>
<keyword evidence="2 4" id="KW-0689">Ribosomal protein</keyword>
<evidence type="ECO:0000256" key="3">
    <source>
        <dbReference type="ARBA" id="ARBA00023274"/>
    </source>
</evidence>
<dbReference type="EMBL" id="CASHTH010001076">
    <property type="protein sequence ID" value="CAI8011036.1"/>
    <property type="molecule type" value="Genomic_DNA"/>
</dbReference>
<evidence type="ECO:0000313" key="6">
    <source>
        <dbReference type="Proteomes" id="UP001174909"/>
    </source>
</evidence>
<dbReference type="InterPro" id="IPR023035">
    <property type="entry name" value="Ribosomal_uS9_bac/plastid"/>
</dbReference>
<dbReference type="InterPro" id="IPR020574">
    <property type="entry name" value="Ribosomal_uS9_CS"/>
</dbReference>
<dbReference type="InterPro" id="IPR000754">
    <property type="entry name" value="Ribosomal_uS9"/>
</dbReference>
<dbReference type="InterPro" id="IPR020568">
    <property type="entry name" value="Ribosomal_Su5_D2-typ_SF"/>
</dbReference>
<name>A0AA35WBE7_GEOBA</name>
<comment type="caution">
    <text evidence="5">The sequence shown here is derived from an EMBL/GenBank/DDBJ whole genome shotgun (WGS) entry which is preliminary data.</text>
</comment>
<sequence>MEEYFNWLPWQSKVKEPFVVSETVGRFRVMAQVSGGGVNAQAEAIRHGITRALVVFDSELKGNLRRAGFITRDSRVKESKKYGLKRARRAPQYTKR</sequence>
<proteinExistence type="inferred from homology"/>
<keyword evidence="3 4" id="KW-0687">Ribonucleoprotein</keyword>
<dbReference type="PROSITE" id="PS00360">
    <property type="entry name" value="RIBOSOMAL_S9"/>
    <property type="match status" value="1"/>
</dbReference>
<dbReference type="Proteomes" id="UP001174909">
    <property type="component" value="Unassembled WGS sequence"/>
</dbReference>
<evidence type="ECO:0000256" key="4">
    <source>
        <dbReference type="RuleBase" id="RU003815"/>
    </source>
</evidence>
<dbReference type="PANTHER" id="PTHR21569:SF1">
    <property type="entry name" value="SMALL RIBOSOMAL SUBUNIT PROTEIN US9M"/>
    <property type="match status" value="1"/>
</dbReference>
<reference evidence="5" key="1">
    <citation type="submission" date="2023-03" db="EMBL/GenBank/DDBJ databases">
        <authorList>
            <person name="Steffen K."/>
            <person name="Cardenas P."/>
        </authorList>
    </citation>
    <scope>NUCLEOTIDE SEQUENCE</scope>
</reference>
<evidence type="ECO:0000256" key="1">
    <source>
        <dbReference type="ARBA" id="ARBA00005251"/>
    </source>
</evidence>
<dbReference type="GO" id="GO:0022627">
    <property type="term" value="C:cytosolic small ribosomal subunit"/>
    <property type="evidence" value="ECO:0007669"/>
    <property type="project" value="TreeGrafter"/>
</dbReference>
<accession>A0AA35WBE7</accession>
<dbReference type="Gene3D" id="3.30.230.10">
    <property type="match status" value="1"/>
</dbReference>
<dbReference type="InterPro" id="IPR014721">
    <property type="entry name" value="Ribsml_uS5_D2-typ_fold_subgr"/>
</dbReference>
<evidence type="ECO:0000256" key="2">
    <source>
        <dbReference type="ARBA" id="ARBA00022980"/>
    </source>
</evidence>
<dbReference type="PANTHER" id="PTHR21569">
    <property type="entry name" value="RIBOSOMAL PROTEIN S9"/>
    <property type="match status" value="1"/>
</dbReference>
<gene>
    <name evidence="5" type="ORF">GBAR_LOCUS7176</name>
</gene>
<protein>
    <submittedName>
        <fullName evidence="5">30S ribosomal protein S9</fullName>
    </submittedName>
</protein>
<comment type="similarity">
    <text evidence="1 4">Belongs to the universal ribosomal protein uS9 family.</text>
</comment>
<dbReference type="NCBIfam" id="NF001099">
    <property type="entry name" value="PRK00132.1"/>
    <property type="match status" value="1"/>
</dbReference>